<proteinExistence type="predicted"/>
<comment type="caution">
    <text evidence="1">The sequence shown here is derived from an EMBL/GenBank/DDBJ whole genome shotgun (WGS) entry which is preliminary data.</text>
</comment>
<accession>A0ABV8CGE4</accession>
<name>A0ABV8CGE4_9GAMM</name>
<dbReference type="InterPro" id="IPR017703">
    <property type="entry name" value="YgfZ/GCV_T_CS"/>
</dbReference>
<dbReference type="NCBIfam" id="TIGR03317">
    <property type="entry name" value="ygfZ_signature"/>
    <property type="match status" value="1"/>
</dbReference>
<evidence type="ECO:0000313" key="2">
    <source>
        <dbReference type="Proteomes" id="UP001595758"/>
    </source>
</evidence>
<dbReference type="Gene3D" id="3.30.70.1400">
    <property type="entry name" value="Aminomethyltransferase beta-barrel domains"/>
    <property type="match status" value="1"/>
</dbReference>
<dbReference type="Proteomes" id="UP001595758">
    <property type="component" value="Unassembled WGS sequence"/>
</dbReference>
<evidence type="ECO:0000313" key="1">
    <source>
        <dbReference type="EMBL" id="MFC3909276.1"/>
    </source>
</evidence>
<dbReference type="RefSeq" id="WP_382343336.1">
    <property type="nucleotide sequence ID" value="NZ_JBHSAB010000023.1"/>
</dbReference>
<reference evidence="2" key="1">
    <citation type="journal article" date="2019" name="Int. J. Syst. Evol. Microbiol.">
        <title>The Global Catalogue of Microorganisms (GCM) 10K type strain sequencing project: providing services to taxonomists for standard genome sequencing and annotation.</title>
        <authorList>
            <consortium name="The Broad Institute Genomics Platform"/>
            <consortium name="The Broad Institute Genome Sequencing Center for Infectious Disease"/>
            <person name="Wu L."/>
            <person name="Ma J."/>
        </authorList>
    </citation>
    <scope>NUCLEOTIDE SEQUENCE [LARGE SCALE GENOMIC DNA]</scope>
    <source>
        <strain evidence="2">CCUG 59858</strain>
    </source>
</reference>
<protein>
    <submittedName>
        <fullName evidence="1">YgfZ/GcvT domain-containing protein</fullName>
    </submittedName>
</protein>
<dbReference type="EMBL" id="JBHSAB010000023">
    <property type="protein sequence ID" value="MFC3909276.1"/>
    <property type="molecule type" value="Genomic_DNA"/>
</dbReference>
<dbReference type="PANTHER" id="PTHR22602:SF0">
    <property type="entry name" value="TRANSFERASE CAF17, MITOCHONDRIAL-RELATED"/>
    <property type="match status" value="1"/>
</dbReference>
<gene>
    <name evidence="1" type="ORF">ACFORL_09345</name>
</gene>
<dbReference type="PANTHER" id="PTHR22602">
    <property type="entry name" value="TRANSFERASE CAF17, MITOCHONDRIAL-RELATED"/>
    <property type="match status" value="1"/>
</dbReference>
<dbReference type="Gene3D" id="2.40.30.160">
    <property type="match status" value="1"/>
</dbReference>
<dbReference type="InterPro" id="IPR045179">
    <property type="entry name" value="YgfZ/GcvT"/>
</dbReference>
<keyword evidence="2" id="KW-1185">Reference proteome</keyword>
<organism evidence="1 2">
    <name type="scientific">Legionella dresdenensis</name>
    <dbReference type="NCBI Taxonomy" id="450200"/>
    <lineage>
        <taxon>Bacteria</taxon>
        <taxon>Pseudomonadati</taxon>
        <taxon>Pseudomonadota</taxon>
        <taxon>Gammaproteobacteria</taxon>
        <taxon>Legionellales</taxon>
        <taxon>Legionellaceae</taxon>
        <taxon>Legionella</taxon>
    </lineage>
</organism>
<dbReference type="SUPFAM" id="SSF103025">
    <property type="entry name" value="Folate-binding domain"/>
    <property type="match status" value="1"/>
</dbReference>
<sequence length="321" mass="35910">MYKYTINGRDYSAILPIEEELAVDAGKNYLFDLSYLTIIALEGANAAAFLQGQLTCDVTKVGIDTIRQGLFCNLKGRILASTDVISWQGYKLVIPADLAADTHKSLATAAMLSRVSMSQCGDYAIWGLYCPDKNNISLPELQLPEPYCLHDNGRMCCYSIADDFYIMAVKKEHSVDLTTNTDTEVRGSLAWHMLQLQRPRIEIYPSTRGLFLPHRLDLHKHNYISFNKGCYKGQEIIARTHYRAKLKHDLKTFEIVSSEPVNAGMKLFAPDSADVEVGEIVDICPVGNNRYLMAVSILVEHPAEARLENSAELIKLMQVGL</sequence>